<keyword evidence="17" id="KW-1185">Reference proteome</keyword>
<evidence type="ECO:0000256" key="3">
    <source>
        <dbReference type="ARBA" id="ARBA00022448"/>
    </source>
</evidence>
<evidence type="ECO:0000256" key="9">
    <source>
        <dbReference type="ARBA" id="ARBA00023065"/>
    </source>
</evidence>
<dbReference type="PANTHER" id="PTHR46480">
    <property type="entry name" value="F20B24.22"/>
    <property type="match status" value="1"/>
</dbReference>
<keyword evidence="10 14" id="KW-0472">Membrane</keyword>
<dbReference type="PANTHER" id="PTHR46480:SF1">
    <property type="entry name" value="VOLTAGE-GATED HYDROGEN CHANNEL 1"/>
    <property type="match status" value="1"/>
</dbReference>
<proteinExistence type="predicted"/>
<dbReference type="GO" id="GO:0005886">
    <property type="term" value="C:plasma membrane"/>
    <property type="evidence" value="ECO:0007669"/>
    <property type="project" value="UniProtKB-SubCell"/>
</dbReference>
<dbReference type="GO" id="GO:0034702">
    <property type="term" value="C:monoatomic ion channel complex"/>
    <property type="evidence" value="ECO:0007669"/>
    <property type="project" value="UniProtKB-KW"/>
</dbReference>
<feature type="coiled-coil region" evidence="13">
    <location>
        <begin position="163"/>
        <end position="197"/>
    </location>
</feature>
<evidence type="ECO:0000256" key="8">
    <source>
        <dbReference type="ARBA" id="ARBA00023054"/>
    </source>
</evidence>
<gene>
    <name evidence="16" type="ORF">GSLYS_00008279001</name>
</gene>
<sequence>MNIFESDCVSIVEADPENRKPCKERLLHFLESQKFQIFIIVLVCVDCLIVLIELLLGLETFKLDIDKTLQHKIFSGLSLTILSIFIVEVILRIYVMRLGFFRSKMEIFDGLVVIVSFILDIVFFDHGDVSKGTGLLILLRLWRVARVVNGVILSVNRQASHKIKKEQNLRLAKENELKELKLKLAELEAQVDNHRELLRTHNIYPDGGTTVLTLNAGV</sequence>
<dbReference type="InterPro" id="IPR027359">
    <property type="entry name" value="Volt_channel_dom_sf"/>
</dbReference>
<dbReference type="InterPro" id="IPR005821">
    <property type="entry name" value="Ion_trans_dom"/>
</dbReference>
<dbReference type="InterPro" id="IPR031846">
    <property type="entry name" value="Hvcn1"/>
</dbReference>
<evidence type="ECO:0000313" key="16">
    <source>
        <dbReference type="EMBL" id="CAL1534319.1"/>
    </source>
</evidence>
<organism evidence="16 17">
    <name type="scientific">Lymnaea stagnalis</name>
    <name type="common">Great pond snail</name>
    <name type="synonym">Helix stagnalis</name>
    <dbReference type="NCBI Taxonomy" id="6523"/>
    <lineage>
        <taxon>Eukaryota</taxon>
        <taxon>Metazoa</taxon>
        <taxon>Spiralia</taxon>
        <taxon>Lophotrochozoa</taxon>
        <taxon>Mollusca</taxon>
        <taxon>Gastropoda</taxon>
        <taxon>Heterobranchia</taxon>
        <taxon>Euthyneura</taxon>
        <taxon>Panpulmonata</taxon>
        <taxon>Hygrophila</taxon>
        <taxon>Lymnaeoidea</taxon>
        <taxon>Lymnaeidae</taxon>
        <taxon>Lymnaea</taxon>
    </lineage>
</organism>
<keyword evidence="8 13" id="KW-0175">Coiled coil</keyword>
<keyword evidence="7 14" id="KW-1133">Transmembrane helix</keyword>
<keyword evidence="11" id="KW-0407">Ion channel</keyword>
<dbReference type="Proteomes" id="UP001497497">
    <property type="component" value="Unassembled WGS sequence"/>
</dbReference>
<keyword evidence="3" id="KW-0813">Transport</keyword>
<comment type="caution">
    <text evidence="16">The sequence shown here is derived from an EMBL/GenBank/DDBJ whole genome shotgun (WGS) entry which is preliminary data.</text>
</comment>
<dbReference type="Pfam" id="PF00520">
    <property type="entry name" value="Ion_trans"/>
    <property type="match status" value="1"/>
</dbReference>
<dbReference type="GO" id="GO:0030171">
    <property type="term" value="F:voltage-gated proton channel activity"/>
    <property type="evidence" value="ECO:0007669"/>
    <property type="project" value="InterPro"/>
</dbReference>
<keyword evidence="9" id="KW-0406">Ion transport</keyword>
<evidence type="ECO:0000256" key="1">
    <source>
        <dbReference type="ARBA" id="ARBA00004651"/>
    </source>
</evidence>
<accession>A0AAV2HJX3</accession>
<protein>
    <recommendedName>
        <fullName evidence="2">Voltage-gated hydrogen channel 1</fullName>
    </recommendedName>
    <alternativeName>
        <fullName evidence="12">Hydrogen voltage-gated channel 1</fullName>
    </alternativeName>
</protein>
<evidence type="ECO:0000256" key="13">
    <source>
        <dbReference type="SAM" id="Coils"/>
    </source>
</evidence>
<evidence type="ECO:0000256" key="14">
    <source>
        <dbReference type="SAM" id="Phobius"/>
    </source>
</evidence>
<evidence type="ECO:0000256" key="7">
    <source>
        <dbReference type="ARBA" id="ARBA00022989"/>
    </source>
</evidence>
<feature type="domain" description="Ion transport" evidence="15">
    <location>
        <begin position="34"/>
        <end position="149"/>
    </location>
</feature>
<feature type="transmembrane region" description="Helical" evidence="14">
    <location>
        <begin position="136"/>
        <end position="155"/>
    </location>
</feature>
<name>A0AAV2HJX3_LYMST</name>
<keyword evidence="6" id="KW-0851">Voltage-gated channel</keyword>
<dbReference type="AlphaFoldDB" id="A0AAV2HJX3"/>
<dbReference type="SUPFAM" id="SSF81324">
    <property type="entry name" value="Voltage-gated potassium channels"/>
    <property type="match status" value="1"/>
</dbReference>
<feature type="transmembrane region" description="Helical" evidence="14">
    <location>
        <begin position="107"/>
        <end position="124"/>
    </location>
</feature>
<evidence type="ECO:0000256" key="2">
    <source>
        <dbReference type="ARBA" id="ARBA00015897"/>
    </source>
</evidence>
<evidence type="ECO:0000256" key="4">
    <source>
        <dbReference type="ARBA" id="ARBA00022475"/>
    </source>
</evidence>
<dbReference type="CDD" id="cd14686">
    <property type="entry name" value="bZIP"/>
    <property type="match status" value="1"/>
</dbReference>
<evidence type="ECO:0000256" key="5">
    <source>
        <dbReference type="ARBA" id="ARBA00022692"/>
    </source>
</evidence>
<keyword evidence="4" id="KW-1003">Cell membrane</keyword>
<keyword evidence="5 14" id="KW-0812">Transmembrane</keyword>
<evidence type="ECO:0000256" key="10">
    <source>
        <dbReference type="ARBA" id="ARBA00023136"/>
    </source>
</evidence>
<reference evidence="16 17" key="1">
    <citation type="submission" date="2024-04" db="EMBL/GenBank/DDBJ databases">
        <authorList>
            <consortium name="Genoscope - CEA"/>
            <person name="William W."/>
        </authorList>
    </citation>
    <scope>NUCLEOTIDE SEQUENCE [LARGE SCALE GENOMIC DNA]</scope>
</reference>
<feature type="transmembrane region" description="Helical" evidence="14">
    <location>
        <begin position="35"/>
        <end position="58"/>
    </location>
</feature>
<dbReference type="EMBL" id="CAXITT010000168">
    <property type="protein sequence ID" value="CAL1534319.1"/>
    <property type="molecule type" value="Genomic_DNA"/>
</dbReference>
<evidence type="ECO:0000259" key="15">
    <source>
        <dbReference type="Pfam" id="PF00520"/>
    </source>
</evidence>
<comment type="subcellular location">
    <subcellularLocation>
        <location evidence="1">Cell membrane</location>
        <topology evidence="1">Multi-pass membrane protein</topology>
    </subcellularLocation>
</comment>
<evidence type="ECO:0000256" key="6">
    <source>
        <dbReference type="ARBA" id="ARBA00022882"/>
    </source>
</evidence>
<evidence type="ECO:0000256" key="11">
    <source>
        <dbReference type="ARBA" id="ARBA00023303"/>
    </source>
</evidence>
<evidence type="ECO:0000313" key="17">
    <source>
        <dbReference type="Proteomes" id="UP001497497"/>
    </source>
</evidence>
<dbReference type="Gene3D" id="1.20.120.350">
    <property type="entry name" value="Voltage-gated potassium channels. Chain C"/>
    <property type="match status" value="1"/>
</dbReference>
<evidence type="ECO:0000256" key="12">
    <source>
        <dbReference type="ARBA" id="ARBA00031989"/>
    </source>
</evidence>
<feature type="transmembrane region" description="Helical" evidence="14">
    <location>
        <begin position="73"/>
        <end position="95"/>
    </location>
</feature>